<dbReference type="eggNOG" id="COG0451">
    <property type="taxonomic scope" value="Bacteria"/>
</dbReference>
<evidence type="ECO:0000313" key="3">
    <source>
        <dbReference type="EMBL" id="ADO82184.1"/>
    </source>
</evidence>
<dbReference type="Pfam" id="PF16363">
    <property type="entry name" value="GDP_Man_Dehyd"/>
    <property type="match status" value="1"/>
</dbReference>
<dbReference type="PANTHER" id="PTHR43574">
    <property type="entry name" value="EPIMERASE-RELATED"/>
    <property type="match status" value="1"/>
</dbReference>
<reference evidence="3 4" key="1">
    <citation type="journal article" date="2010" name="Stand. Genomic Sci.">
        <title>Complete genome sequence of Ilyobacter polytropus type strain (CuHbu1).</title>
        <authorList>
            <person name="Sikorski J."/>
            <person name="Chertkov O."/>
            <person name="Lapidus A."/>
            <person name="Nolan M."/>
            <person name="Lucas S."/>
            <person name="Del Rio T.G."/>
            <person name="Tice H."/>
            <person name="Cheng J.F."/>
            <person name="Tapia R."/>
            <person name="Han C."/>
            <person name="Goodwin L."/>
            <person name="Pitluck S."/>
            <person name="Liolios K."/>
            <person name="Ivanova N."/>
            <person name="Mavromatis K."/>
            <person name="Mikhailova N."/>
            <person name="Pati A."/>
            <person name="Chen A."/>
            <person name="Palaniappan K."/>
            <person name="Land M."/>
            <person name="Hauser L."/>
            <person name="Chang Y.J."/>
            <person name="Jeffries C.D."/>
            <person name="Brambilla E."/>
            <person name="Yasawong M."/>
            <person name="Rohde M."/>
            <person name="Pukall R."/>
            <person name="Spring S."/>
            <person name="Goker M."/>
            <person name="Woyke T."/>
            <person name="Bristow J."/>
            <person name="Eisen J.A."/>
            <person name="Markowitz V."/>
            <person name="Hugenholtz P."/>
            <person name="Kyrpides N.C."/>
            <person name="Klenk H.P."/>
        </authorList>
    </citation>
    <scope>NUCLEOTIDE SEQUENCE [LARGE SCALE GENOMIC DNA]</scope>
    <source>
        <strain evidence="4">ATCC 51220 / DSM 2926 / LMG 16218 / CuHBu1</strain>
    </source>
</reference>
<protein>
    <submittedName>
        <fullName evidence="3">NAD-dependent epimerase/dehydratase</fullName>
    </submittedName>
</protein>
<evidence type="ECO:0000313" key="4">
    <source>
        <dbReference type="Proteomes" id="UP000006875"/>
    </source>
</evidence>
<dbReference type="PRINTS" id="PR01713">
    <property type="entry name" value="NUCEPIMERASE"/>
</dbReference>
<sequence length="367" mass="41457">MKTYLMTGASGFIGSHLVEKLLKEGNRVICVDNFNDYYDLSIKVENTLESTGNVQCTIDNVQLEKVKRLKGLKETVDSENYILEVVDIRDLESLEKIFSENKIDTVVHLAARAGVRPSIEDPILYQEVNGRGTQNILECCRKYGVKNIVAASSSSVYGNNKVVPFKETDVVDYAISPYAATKKSNEVMGHVYHSLYKINMAFLRFFTVYGPRQRPDLAINKFTSLILAGEEIPVYGDGSTSRDYTYIADIVDGICRSIDYVENNENVYEIFNIGSNSPVSLAEMIKTIEKVVGIKAKINRLPMQPGDVDRTYADVTKLKEMTGYNPSLTFEEGIRKFVDWYKKSSLEMIEHREQSKKSIHCSLLIIN</sequence>
<gene>
    <name evidence="3" type="ordered locus">Ilyop_0396</name>
</gene>
<dbReference type="InterPro" id="IPR036291">
    <property type="entry name" value="NAD(P)-bd_dom_sf"/>
</dbReference>
<dbReference type="Proteomes" id="UP000006875">
    <property type="component" value="Chromosome"/>
</dbReference>
<dbReference type="InterPro" id="IPR016040">
    <property type="entry name" value="NAD(P)-bd_dom"/>
</dbReference>
<dbReference type="Gene3D" id="3.90.25.10">
    <property type="entry name" value="UDP-galactose 4-epimerase, domain 1"/>
    <property type="match status" value="1"/>
</dbReference>
<proteinExistence type="predicted"/>
<keyword evidence="1" id="KW-0520">NAD</keyword>
<dbReference type="STRING" id="572544.Ilyop_0396"/>
<name>E3HB35_ILYPC</name>
<dbReference type="Gene3D" id="3.40.50.720">
    <property type="entry name" value="NAD(P)-binding Rossmann-like Domain"/>
    <property type="match status" value="1"/>
</dbReference>
<evidence type="ECO:0000256" key="1">
    <source>
        <dbReference type="ARBA" id="ARBA00023027"/>
    </source>
</evidence>
<dbReference type="KEGG" id="ipo:Ilyop_0396"/>
<dbReference type="AlphaFoldDB" id="E3HB35"/>
<dbReference type="SUPFAM" id="SSF51735">
    <property type="entry name" value="NAD(P)-binding Rossmann-fold domains"/>
    <property type="match status" value="1"/>
</dbReference>
<dbReference type="OrthoDB" id="9811743at2"/>
<evidence type="ECO:0000259" key="2">
    <source>
        <dbReference type="Pfam" id="PF16363"/>
    </source>
</evidence>
<organism evidence="3 4">
    <name type="scientific">Ilyobacter polytropus (strain ATCC 51220 / DSM 2926 / LMG 16218 / CuHBu1)</name>
    <dbReference type="NCBI Taxonomy" id="572544"/>
    <lineage>
        <taxon>Bacteria</taxon>
        <taxon>Fusobacteriati</taxon>
        <taxon>Fusobacteriota</taxon>
        <taxon>Fusobacteriia</taxon>
        <taxon>Fusobacteriales</taxon>
        <taxon>Fusobacteriaceae</taxon>
        <taxon>Ilyobacter</taxon>
    </lineage>
</organism>
<keyword evidence="4" id="KW-1185">Reference proteome</keyword>
<accession>E3HB35</accession>
<feature type="domain" description="NAD(P)-binding" evidence="2">
    <location>
        <begin position="45"/>
        <end position="336"/>
    </location>
</feature>
<dbReference type="EMBL" id="CP002281">
    <property type="protein sequence ID" value="ADO82184.1"/>
    <property type="molecule type" value="Genomic_DNA"/>
</dbReference>
<dbReference type="HOGENOM" id="CLU_007383_1_7_0"/>
<dbReference type="RefSeq" id="WP_013386854.1">
    <property type="nucleotide sequence ID" value="NC_014632.1"/>
</dbReference>